<accession>A0A4Q2EGP7</accession>
<feature type="region of interest" description="Disordered" evidence="2">
    <location>
        <begin position="228"/>
        <end position="291"/>
    </location>
</feature>
<evidence type="ECO:0000313" key="5">
    <source>
        <dbReference type="Proteomes" id="UP000290624"/>
    </source>
</evidence>
<feature type="domain" description="FHA" evidence="3">
    <location>
        <begin position="467"/>
        <end position="526"/>
    </location>
</feature>
<organism evidence="4 5">
    <name type="scientific">Propioniciclava flava</name>
    <dbReference type="NCBI Taxonomy" id="2072026"/>
    <lineage>
        <taxon>Bacteria</taxon>
        <taxon>Bacillati</taxon>
        <taxon>Actinomycetota</taxon>
        <taxon>Actinomycetes</taxon>
        <taxon>Propionibacteriales</taxon>
        <taxon>Propionibacteriaceae</taxon>
        <taxon>Propioniciclava</taxon>
    </lineage>
</organism>
<feature type="compositionally biased region" description="Acidic residues" evidence="2">
    <location>
        <begin position="228"/>
        <end position="237"/>
    </location>
</feature>
<feature type="compositionally biased region" description="Low complexity" evidence="2">
    <location>
        <begin position="276"/>
        <end position="290"/>
    </location>
</feature>
<name>A0A4Q2EGP7_9ACTN</name>
<dbReference type="EMBL" id="PPCV01000003">
    <property type="protein sequence ID" value="RXW32727.1"/>
    <property type="molecule type" value="Genomic_DNA"/>
</dbReference>
<evidence type="ECO:0000259" key="3">
    <source>
        <dbReference type="PROSITE" id="PS50006"/>
    </source>
</evidence>
<dbReference type="Proteomes" id="UP000290624">
    <property type="component" value="Unassembled WGS sequence"/>
</dbReference>
<comment type="caution">
    <text evidence="4">The sequence shown here is derived from an EMBL/GenBank/DDBJ whole genome shotgun (WGS) entry which is preliminary data.</text>
</comment>
<feature type="region of interest" description="Disordered" evidence="2">
    <location>
        <begin position="147"/>
        <end position="174"/>
    </location>
</feature>
<reference evidence="4 5" key="1">
    <citation type="submission" date="2018-01" db="EMBL/GenBank/DDBJ databases">
        <title>Lactibacter flavus gen. nov., sp. nov., a novel bacterium of the family Propionibacteriaceae isolated from raw milk and dairy products.</title>
        <authorList>
            <person name="Wenning M."/>
            <person name="Breitenwieser F."/>
            <person name="Huptas C."/>
            <person name="von Neubeck M."/>
            <person name="Busse H.-J."/>
            <person name="Scherer S."/>
        </authorList>
    </citation>
    <scope>NUCLEOTIDE SEQUENCE [LARGE SCALE GENOMIC DNA]</scope>
    <source>
        <strain evidence="4 5">VG341</strain>
    </source>
</reference>
<feature type="region of interest" description="Disordered" evidence="2">
    <location>
        <begin position="321"/>
        <end position="379"/>
    </location>
</feature>
<feature type="compositionally biased region" description="Low complexity" evidence="2">
    <location>
        <begin position="339"/>
        <end position="355"/>
    </location>
</feature>
<gene>
    <name evidence="4" type="ORF">C1706_06175</name>
</gene>
<sequence>MHALWFEGTDHGLVWSHGMALVSGEVSTKAAGDIWLEFVDGGDLAAFLKLLSIHTGTDVLSLPGFAIALRTPRGDWQLAARGDWVAQVDDEVVQGAGISTWAERSVTGGAAACVGRVGDPAEGRPLVAGLVVAGGLAWGSAVPTRRTAPAHAAQAEVRHGAQRRPQPPAAPVEPAAPVAVPLVSAETDTDLPVLLPPAGPADGVQQDEGVELPDWAATLLGEEADLAPEGDEAEPDEPNLPQPEPPTGDQAEPEDAPVGAPAPHDDSADDRHTLDPAAEAPAGTPAEASAWSGRFARQYGDTEMFSIEDAAVRTDQDGEFIAGVPGAAPAAPTPPPQPDAGSSVPPQATPPVAAVAEDRTPGEGHTTTTGGMRRLHDAEGDHDGETVLAADFESGATSPEPGPEPIAPGEWSVLGVRCPQGHPNPPHRSTCFECGAPLTGAAHRMPRPALGRLKLPSGEIIDLTVPVIVGRNPRVERYQGTVLPRLVPLSQGHVSSNHLELRLEEWNVLAVDLHSTNGTFLRRRGEAPVRLGERPELLMDGDVLDLGHGVQLTLEGLR</sequence>
<dbReference type="CDD" id="cd00060">
    <property type="entry name" value="FHA"/>
    <property type="match status" value="1"/>
</dbReference>
<dbReference type="Pfam" id="PF00498">
    <property type="entry name" value="FHA"/>
    <property type="match status" value="1"/>
</dbReference>
<dbReference type="SUPFAM" id="SSF49879">
    <property type="entry name" value="SMAD/FHA domain"/>
    <property type="match status" value="1"/>
</dbReference>
<dbReference type="InterPro" id="IPR000253">
    <property type="entry name" value="FHA_dom"/>
</dbReference>
<dbReference type="Gene3D" id="2.60.200.20">
    <property type="match status" value="1"/>
</dbReference>
<evidence type="ECO:0000256" key="2">
    <source>
        <dbReference type="SAM" id="MobiDB-lite"/>
    </source>
</evidence>
<dbReference type="PROSITE" id="PS50006">
    <property type="entry name" value="FHA_DOMAIN"/>
    <property type="match status" value="1"/>
</dbReference>
<proteinExistence type="predicted"/>
<dbReference type="OrthoDB" id="5485098at2"/>
<protein>
    <recommendedName>
        <fullName evidence="3">FHA domain-containing protein</fullName>
    </recommendedName>
</protein>
<feature type="compositionally biased region" description="Basic and acidic residues" evidence="2">
    <location>
        <begin position="263"/>
        <end position="274"/>
    </location>
</feature>
<evidence type="ECO:0000313" key="4">
    <source>
        <dbReference type="EMBL" id="RXW32727.1"/>
    </source>
</evidence>
<dbReference type="InterPro" id="IPR008984">
    <property type="entry name" value="SMAD_FHA_dom_sf"/>
</dbReference>
<keyword evidence="1" id="KW-0597">Phosphoprotein</keyword>
<dbReference type="AlphaFoldDB" id="A0A4Q2EGP7"/>
<dbReference type="RefSeq" id="WP_129458340.1">
    <property type="nucleotide sequence ID" value="NZ_PPCV01000003.1"/>
</dbReference>
<evidence type="ECO:0000256" key="1">
    <source>
        <dbReference type="ARBA" id="ARBA00022553"/>
    </source>
</evidence>
<keyword evidence="5" id="KW-1185">Reference proteome</keyword>